<proteinExistence type="predicted"/>
<protein>
    <submittedName>
        <fullName evidence="3">Putative double-glycine peptidase</fullName>
    </submittedName>
</protein>
<comment type="caution">
    <text evidence="3">The sequence shown here is derived from an EMBL/GenBank/DDBJ whole genome shotgun (WGS) entry which is preliminary data.</text>
</comment>
<dbReference type="Proteomes" id="UP000539957">
    <property type="component" value="Unassembled WGS sequence"/>
</dbReference>
<dbReference type="PROSITE" id="PS50990">
    <property type="entry name" value="PEPTIDASE_C39"/>
    <property type="match status" value="1"/>
</dbReference>
<accession>A0A7W7IMD1</accession>
<evidence type="ECO:0000313" key="4">
    <source>
        <dbReference type="Proteomes" id="UP000539957"/>
    </source>
</evidence>
<dbReference type="GO" id="GO:0016020">
    <property type="term" value="C:membrane"/>
    <property type="evidence" value="ECO:0007669"/>
    <property type="project" value="InterPro"/>
</dbReference>
<evidence type="ECO:0000256" key="1">
    <source>
        <dbReference type="SAM" id="SignalP"/>
    </source>
</evidence>
<name>A0A7W7IMD1_9CAUL</name>
<dbReference type="AlphaFoldDB" id="A0A7W7IMD1"/>
<dbReference type="InterPro" id="IPR005074">
    <property type="entry name" value="Peptidase_C39"/>
</dbReference>
<dbReference type="GO" id="GO:0008233">
    <property type="term" value="F:peptidase activity"/>
    <property type="evidence" value="ECO:0007669"/>
    <property type="project" value="InterPro"/>
</dbReference>
<evidence type="ECO:0000259" key="2">
    <source>
        <dbReference type="PROSITE" id="PS50990"/>
    </source>
</evidence>
<dbReference type="EMBL" id="JACHKY010000001">
    <property type="protein sequence ID" value="MBB4796590.1"/>
    <property type="molecule type" value="Genomic_DNA"/>
</dbReference>
<evidence type="ECO:0000313" key="3">
    <source>
        <dbReference type="EMBL" id="MBB4796590.1"/>
    </source>
</evidence>
<dbReference type="GO" id="GO:0005524">
    <property type="term" value="F:ATP binding"/>
    <property type="evidence" value="ECO:0007669"/>
    <property type="project" value="InterPro"/>
</dbReference>
<feature type="chain" id="PRO_5030841931" evidence="1">
    <location>
        <begin position="32"/>
        <end position="244"/>
    </location>
</feature>
<dbReference type="RefSeq" id="WP_184266248.1">
    <property type="nucleotide sequence ID" value="NZ_JACHKY010000001.1"/>
</dbReference>
<reference evidence="3 4" key="1">
    <citation type="submission" date="2020-08" db="EMBL/GenBank/DDBJ databases">
        <title>Functional genomics of gut bacteria from endangered species of beetles.</title>
        <authorList>
            <person name="Carlos-Shanley C."/>
        </authorList>
    </citation>
    <scope>NUCLEOTIDE SEQUENCE [LARGE SCALE GENOMIC DNA]</scope>
    <source>
        <strain evidence="3 4">S00123</strain>
    </source>
</reference>
<dbReference type="GO" id="GO:0006508">
    <property type="term" value="P:proteolysis"/>
    <property type="evidence" value="ECO:0007669"/>
    <property type="project" value="InterPro"/>
</dbReference>
<keyword evidence="4" id="KW-1185">Reference proteome</keyword>
<keyword evidence="1" id="KW-0732">Signal</keyword>
<gene>
    <name evidence="3" type="ORF">HNP32_000304</name>
</gene>
<dbReference type="Gene3D" id="3.90.70.10">
    <property type="entry name" value="Cysteine proteinases"/>
    <property type="match status" value="1"/>
</dbReference>
<organism evidence="3 4">
    <name type="scientific">Brevundimonas bullata</name>
    <dbReference type="NCBI Taxonomy" id="13160"/>
    <lineage>
        <taxon>Bacteria</taxon>
        <taxon>Pseudomonadati</taxon>
        <taxon>Pseudomonadota</taxon>
        <taxon>Alphaproteobacteria</taxon>
        <taxon>Caulobacterales</taxon>
        <taxon>Caulobacteraceae</taxon>
        <taxon>Brevundimonas</taxon>
    </lineage>
</organism>
<feature type="signal peptide" evidence="1">
    <location>
        <begin position="1"/>
        <end position="31"/>
    </location>
</feature>
<sequence length="244" mass="27458">MKRRSSSSRSGLGLPLAALCTAWLFAAPASAEVIISTGAAPARLNVISYRDIPFRTVVRQRYDFSCGSAALATLLRYHYDREVGEEQVFRAMYAAGDQDVIRQVGFSLLDMKQFLEANGYQADGFRLSLDDLASMNRPAIVMMDTAGYKHFVIFKGDDADRVLIGDPALGLKIYSRDEFSSMWNGVAFVIREPADRFNQAAEWTPWNRSRPWQALPNSSLAELTRELPPLYQVTTRFPLDPYLR</sequence>
<dbReference type="CDD" id="cd02423">
    <property type="entry name" value="Peptidase_C39G"/>
    <property type="match status" value="1"/>
</dbReference>
<dbReference type="Pfam" id="PF03412">
    <property type="entry name" value="Peptidase_C39"/>
    <property type="match status" value="1"/>
</dbReference>
<feature type="domain" description="Peptidase C39" evidence="2">
    <location>
        <begin position="60"/>
        <end position="190"/>
    </location>
</feature>